<protein>
    <submittedName>
        <fullName evidence="2">Uncharacterized protein</fullName>
    </submittedName>
</protein>
<organism evidence="2 3">
    <name type="scientific">Micromonospora vulcania</name>
    <dbReference type="NCBI Taxonomy" id="1441873"/>
    <lineage>
        <taxon>Bacteria</taxon>
        <taxon>Bacillati</taxon>
        <taxon>Actinomycetota</taxon>
        <taxon>Actinomycetes</taxon>
        <taxon>Micromonosporales</taxon>
        <taxon>Micromonosporaceae</taxon>
        <taxon>Micromonospora</taxon>
    </lineage>
</organism>
<feature type="compositionally biased region" description="Pro residues" evidence="1">
    <location>
        <begin position="137"/>
        <end position="148"/>
    </location>
</feature>
<feature type="compositionally biased region" description="Low complexity" evidence="1">
    <location>
        <begin position="119"/>
        <end position="131"/>
    </location>
</feature>
<reference evidence="3" key="1">
    <citation type="journal article" date="2019" name="Int. J. Syst. Evol. Microbiol.">
        <title>The Global Catalogue of Microorganisms (GCM) 10K type strain sequencing project: providing services to taxonomists for standard genome sequencing and annotation.</title>
        <authorList>
            <consortium name="The Broad Institute Genomics Platform"/>
            <consortium name="The Broad Institute Genome Sequencing Center for Infectious Disease"/>
            <person name="Wu L."/>
            <person name="Ma J."/>
        </authorList>
    </citation>
    <scope>NUCLEOTIDE SEQUENCE [LARGE SCALE GENOMIC DNA]</scope>
    <source>
        <strain evidence="3">CGMCC 4.7144</strain>
    </source>
</reference>
<sequence>MTDSDAQARLPVRLTINPRHPQPPPVALLDWIHRSPQYRPVVRRAGGGGGRPGFSDAVIIAVLAQGLLPGLFNLLQSWVDQQRTEASIRIQAGDAEVELQVTGRTDSARLLAQATEALRAAQATEAQATEAEGPRPGGTPEPGPGATD</sequence>
<proteinExistence type="predicted"/>
<feature type="region of interest" description="Disordered" evidence="1">
    <location>
        <begin position="119"/>
        <end position="148"/>
    </location>
</feature>
<dbReference type="InterPro" id="IPR045428">
    <property type="entry name" value="EACC1"/>
</dbReference>
<accession>A0ABW1H2L7</accession>
<keyword evidence="3" id="KW-1185">Reference proteome</keyword>
<evidence type="ECO:0000256" key="1">
    <source>
        <dbReference type="SAM" id="MobiDB-lite"/>
    </source>
</evidence>
<name>A0ABW1H2L7_9ACTN</name>
<comment type="caution">
    <text evidence="2">The sequence shown here is derived from an EMBL/GenBank/DDBJ whole genome shotgun (WGS) entry which is preliminary data.</text>
</comment>
<evidence type="ECO:0000313" key="3">
    <source>
        <dbReference type="Proteomes" id="UP001596226"/>
    </source>
</evidence>
<dbReference type="Proteomes" id="UP001596226">
    <property type="component" value="Unassembled WGS sequence"/>
</dbReference>
<dbReference type="RefSeq" id="WP_377505876.1">
    <property type="nucleotide sequence ID" value="NZ_JBHSQS010000002.1"/>
</dbReference>
<dbReference type="EMBL" id="JBHSQS010000002">
    <property type="protein sequence ID" value="MFC5922662.1"/>
    <property type="molecule type" value="Genomic_DNA"/>
</dbReference>
<dbReference type="Pfam" id="PF19953">
    <property type="entry name" value="EACC1"/>
    <property type="match status" value="1"/>
</dbReference>
<gene>
    <name evidence="2" type="ORF">ACFQGL_04810</name>
</gene>
<evidence type="ECO:0000313" key="2">
    <source>
        <dbReference type="EMBL" id="MFC5922662.1"/>
    </source>
</evidence>